<organism evidence="2 3">
    <name type="scientific">Peronospora matthiolae</name>
    <dbReference type="NCBI Taxonomy" id="2874970"/>
    <lineage>
        <taxon>Eukaryota</taxon>
        <taxon>Sar</taxon>
        <taxon>Stramenopiles</taxon>
        <taxon>Oomycota</taxon>
        <taxon>Peronosporomycetes</taxon>
        <taxon>Peronosporales</taxon>
        <taxon>Peronosporaceae</taxon>
        <taxon>Peronospora</taxon>
    </lineage>
</organism>
<dbReference type="AlphaFoldDB" id="A0AAV1TVM9"/>
<accession>A0AAV1TVM9</accession>
<dbReference type="EMBL" id="CAKLBY020000100">
    <property type="protein sequence ID" value="CAK7926416.1"/>
    <property type="molecule type" value="Genomic_DNA"/>
</dbReference>
<feature type="region of interest" description="Disordered" evidence="1">
    <location>
        <begin position="30"/>
        <end position="85"/>
    </location>
</feature>
<feature type="compositionally biased region" description="Acidic residues" evidence="1">
    <location>
        <begin position="38"/>
        <end position="51"/>
    </location>
</feature>
<reference evidence="2" key="1">
    <citation type="submission" date="2024-01" db="EMBL/GenBank/DDBJ databases">
        <authorList>
            <person name="Webb A."/>
        </authorList>
    </citation>
    <scope>NUCLEOTIDE SEQUENCE</scope>
    <source>
        <strain evidence="2">Pm1</strain>
    </source>
</reference>
<evidence type="ECO:0000313" key="3">
    <source>
        <dbReference type="Proteomes" id="UP001162060"/>
    </source>
</evidence>
<evidence type="ECO:0000313" key="2">
    <source>
        <dbReference type="EMBL" id="CAK7926416.1"/>
    </source>
</evidence>
<evidence type="ECO:0000256" key="1">
    <source>
        <dbReference type="SAM" id="MobiDB-lite"/>
    </source>
</evidence>
<protein>
    <recommendedName>
        <fullName evidence="4">Reverse transcriptase Ty1/copia-type domain-containing protein</fullName>
    </recommendedName>
</protein>
<sequence length="227" mass="26017">MPHSWKKSLMKVRATTTMSQVSLSLMIMMRTKEKEEGKTDDDMDSSDDDNEDTRSSKSNIKRHTRTQSLEKATVIPSPKRRTYRGPSLEHVSAAAMDFEAAYIVDSVGETPTTFKSAMESSDSGKWKEACDLEFDSLQRNDTWEIVPLPKGRKAIGCRWVFRVRRIKMAEVERFQGKTCGQRILTEIRADYEETFARWPSSHRFVWCSVWRLSTANATSDGRQDSVS</sequence>
<gene>
    <name evidence="2" type="ORF">PM001_LOCUS11566</name>
</gene>
<dbReference type="Proteomes" id="UP001162060">
    <property type="component" value="Unassembled WGS sequence"/>
</dbReference>
<proteinExistence type="predicted"/>
<name>A0AAV1TVM9_9STRA</name>
<evidence type="ECO:0008006" key="4">
    <source>
        <dbReference type="Google" id="ProtNLM"/>
    </source>
</evidence>
<comment type="caution">
    <text evidence="2">The sequence shown here is derived from an EMBL/GenBank/DDBJ whole genome shotgun (WGS) entry which is preliminary data.</text>
</comment>